<keyword evidence="2" id="KW-0238">DNA-binding</keyword>
<name>A0A1V2TFZ5_9NOCA</name>
<dbReference type="PROSITE" id="PS51078">
    <property type="entry name" value="ICLR_ED"/>
    <property type="match status" value="1"/>
</dbReference>
<dbReference type="InterPro" id="IPR014757">
    <property type="entry name" value="Tscrpt_reg_IclR_C"/>
</dbReference>
<dbReference type="Gene3D" id="1.10.10.10">
    <property type="entry name" value="Winged helix-like DNA-binding domain superfamily/Winged helix DNA-binding domain"/>
    <property type="match status" value="1"/>
</dbReference>
<feature type="domain" description="IclR-ED" evidence="5">
    <location>
        <begin position="69"/>
        <end position="247"/>
    </location>
</feature>
<dbReference type="InterPro" id="IPR005471">
    <property type="entry name" value="Tscrpt_reg_IclR_N"/>
</dbReference>
<feature type="domain" description="HTH iclR-type" evidence="4">
    <location>
        <begin position="9"/>
        <end position="68"/>
    </location>
</feature>
<dbReference type="PANTHER" id="PTHR30136:SF24">
    <property type="entry name" value="HTH-TYPE TRANSCRIPTIONAL REPRESSOR ALLR"/>
    <property type="match status" value="1"/>
</dbReference>
<dbReference type="EMBL" id="MUMY01000009">
    <property type="protein sequence ID" value="ONM48427.1"/>
    <property type="molecule type" value="Genomic_DNA"/>
</dbReference>
<keyword evidence="7" id="KW-1185">Reference proteome</keyword>
<evidence type="ECO:0000256" key="3">
    <source>
        <dbReference type="ARBA" id="ARBA00023163"/>
    </source>
</evidence>
<protein>
    <recommendedName>
        <fullName evidence="8">IclR family transcriptional regulator</fullName>
    </recommendedName>
</protein>
<dbReference type="PROSITE" id="PS51077">
    <property type="entry name" value="HTH_ICLR"/>
    <property type="match status" value="1"/>
</dbReference>
<organism evidence="6 7">
    <name type="scientific">Nocardia donostiensis</name>
    <dbReference type="NCBI Taxonomy" id="1538463"/>
    <lineage>
        <taxon>Bacteria</taxon>
        <taxon>Bacillati</taxon>
        <taxon>Actinomycetota</taxon>
        <taxon>Actinomycetes</taxon>
        <taxon>Mycobacteriales</taxon>
        <taxon>Nocardiaceae</taxon>
        <taxon>Nocardia</taxon>
    </lineage>
</organism>
<evidence type="ECO:0000256" key="1">
    <source>
        <dbReference type="ARBA" id="ARBA00023015"/>
    </source>
</evidence>
<accession>A0A1V2TFZ5</accession>
<keyword evidence="3" id="KW-0804">Transcription</keyword>
<dbReference type="InterPro" id="IPR036388">
    <property type="entry name" value="WH-like_DNA-bd_sf"/>
</dbReference>
<dbReference type="PANTHER" id="PTHR30136">
    <property type="entry name" value="HELIX-TURN-HELIX TRANSCRIPTIONAL REGULATOR, ICLR FAMILY"/>
    <property type="match status" value="1"/>
</dbReference>
<gene>
    <name evidence="6" type="ORF">B0T46_11995</name>
</gene>
<sequence length="249" mass="26701">MADNDPTEVSTLRRASVILDVFDGADRLNLSQVVARTGLPRSSVHRILERMVALRWLRRYGNDYELGIRIVELGSAALHRNPIRQAALASLYWLHRVTGCIVHLGVLDGSDVIYLEKIGGQLGPRVPSRVGGRLPAHSSAIGRALLAFQGGGGCPAPEFGSVRDTGIATEIEQALQGFGCIAAPIGLPNGEETIAAVSICAPAQHIAANNRVWRTPVRLAAAEIWREICSVPPFFAGTADLNRSASICR</sequence>
<dbReference type="Proteomes" id="UP000188836">
    <property type="component" value="Unassembled WGS sequence"/>
</dbReference>
<dbReference type="SUPFAM" id="SSF46785">
    <property type="entry name" value="Winged helix' DNA-binding domain"/>
    <property type="match status" value="1"/>
</dbReference>
<dbReference type="Gene3D" id="3.30.450.40">
    <property type="match status" value="2"/>
</dbReference>
<evidence type="ECO:0000313" key="7">
    <source>
        <dbReference type="Proteomes" id="UP000188836"/>
    </source>
</evidence>
<evidence type="ECO:0000256" key="2">
    <source>
        <dbReference type="ARBA" id="ARBA00023125"/>
    </source>
</evidence>
<dbReference type="Pfam" id="PF09339">
    <property type="entry name" value="HTH_IclR"/>
    <property type="match status" value="1"/>
</dbReference>
<evidence type="ECO:0008006" key="8">
    <source>
        <dbReference type="Google" id="ProtNLM"/>
    </source>
</evidence>
<evidence type="ECO:0000259" key="4">
    <source>
        <dbReference type="PROSITE" id="PS51077"/>
    </source>
</evidence>
<dbReference type="AlphaFoldDB" id="A0A1V2TFZ5"/>
<comment type="caution">
    <text evidence="6">The sequence shown here is derived from an EMBL/GenBank/DDBJ whole genome shotgun (WGS) entry which is preliminary data.</text>
</comment>
<keyword evidence="1" id="KW-0805">Transcription regulation</keyword>
<reference evidence="6 7" key="1">
    <citation type="journal article" date="2016" name="Antonie Van Leeuwenhoek">
        <title>Nocardia donostiensis sp. nov., isolated from human respiratory specimens.</title>
        <authorList>
            <person name="Ercibengoa M."/>
            <person name="Bell M."/>
            <person name="Marimon J.M."/>
            <person name="Humrighouse B."/>
            <person name="Klenk H.P."/>
            <person name="Potter G."/>
            <person name="Perez-Trallero E."/>
        </authorList>
    </citation>
    <scope>NUCLEOTIDE SEQUENCE [LARGE SCALE GENOMIC DNA]</scope>
    <source>
        <strain evidence="6 7">X1655</strain>
    </source>
</reference>
<dbReference type="InterPro" id="IPR029016">
    <property type="entry name" value="GAF-like_dom_sf"/>
</dbReference>
<dbReference type="InterPro" id="IPR050707">
    <property type="entry name" value="HTH_MetabolicPath_Reg"/>
</dbReference>
<dbReference type="GO" id="GO:0003700">
    <property type="term" value="F:DNA-binding transcription factor activity"/>
    <property type="evidence" value="ECO:0007669"/>
    <property type="project" value="TreeGrafter"/>
</dbReference>
<dbReference type="SUPFAM" id="SSF55781">
    <property type="entry name" value="GAF domain-like"/>
    <property type="match status" value="1"/>
</dbReference>
<dbReference type="GO" id="GO:0045892">
    <property type="term" value="P:negative regulation of DNA-templated transcription"/>
    <property type="evidence" value="ECO:0007669"/>
    <property type="project" value="TreeGrafter"/>
</dbReference>
<dbReference type="SMART" id="SM00346">
    <property type="entry name" value="HTH_ICLR"/>
    <property type="match status" value="1"/>
</dbReference>
<dbReference type="Pfam" id="PF01614">
    <property type="entry name" value="IclR_C"/>
    <property type="match status" value="1"/>
</dbReference>
<dbReference type="STRING" id="1538463.B0T36_05215"/>
<evidence type="ECO:0000313" key="6">
    <source>
        <dbReference type="EMBL" id="ONM48427.1"/>
    </source>
</evidence>
<dbReference type="InterPro" id="IPR036390">
    <property type="entry name" value="WH_DNA-bd_sf"/>
</dbReference>
<dbReference type="RefSeq" id="WP_077116684.1">
    <property type="nucleotide sequence ID" value="NZ_MUKP01000049.1"/>
</dbReference>
<dbReference type="OrthoDB" id="60629at2"/>
<dbReference type="GO" id="GO:0003677">
    <property type="term" value="F:DNA binding"/>
    <property type="evidence" value="ECO:0007669"/>
    <property type="project" value="UniProtKB-KW"/>
</dbReference>
<proteinExistence type="predicted"/>
<evidence type="ECO:0000259" key="5">
    <source>
        <dbReference type="PROSITE" id="PS51078"/>
    </source>
</evidence>